<evidence type="ECO:0000256" key="5">
    <source>
        <dbReference type="PIRSR" id="PIRSR606118-50"/>
    </source>
</evidence>
<keyword evidence="2" id="KW-0229">DNA integration</keyword>
<dbReference type="InterPro" id="IPR006118">
    <property type="entry name" value="Recombinase_CS"/>
</dbReference>
<proteinExistence type="inferred from homology"/>
<dbReference type="SMART" id="SM00857">
    <property type="entry name" value="Resolvase"/>
    <property type="match status" value="1"/>
</dbReference>
<dbReference type="Pfam" id="PF00239">
    <property type="entry name" value="Resolvase"/>
    <property type="match status" value="1"/>
</dbReference>
<comment type="similarity">
    <text evidence="1">Belongs to the site-specific recombinase resolvase family.</text>
</comment>
<dbReference type="PANTHER" id="PTHR30461:SF26">
    <property type="entry name" value="RESOLVASE HOMOLOG YNEB"/>
    <property type="match status" value="1"/>
</dbReference>
<evidence type="ECO:0000256" key="4">
    <source>
        <dbReference type="ARBA" id="ARBA00023172"/>
    </source>
</evidence>
<keyword evidence="3" id="KW-0238">DNA-binding</keyword>
<dbReference type="EMBL" id="JAEEGB010000048">
    <property type="protein sequence ID" value="MBI6875609.1"/>
    <property type="molecule type" value="Genomic_DNA"/>
</dbReference>
<reference evidence="8" key="1">
    <citation type="submission" date="2020-12" db="EMBL/GenBank/DDBJ databases">
        <title>Clostridium thailandense sp. nov., a novel acetogenic bacterium isolated from peat land soil in Thailand.</title>
        <authorList>
            <person name="Chaikitkaew S."/>
            <person name="Birkeland N.K."/>
        </authorList>
    </citation>
    <scope>NUCLEOTIDE SEQUENCE</scope>
    <source>
        <strain evidence="8">DSM 17425</strain>
    </source>
</reference>
<evidence type="ECO:0000313" key="9">
    <source>
        <dbReference type="Proteomes" id="UP000622687"/>
    </source>
</evidence>
<dbReference type="PROSITE" id="PS00397">
    <property type="entry name" value="RECOMBINASES_1"/>
    <property type="match status" value="1"/>
</dbReference>
<sequence>MKTYFYIRVSSKEQNTVRQEVKAKEHNIPIECVYIEKASGKNVIDRPVLKNLMGVLKSGDKLIVDSISRFARNTKDLIDLVEQLNNKGIIFISLKESIDTTTSTGMFMLTIFGAVAQLERDYIKERQAEGIAVAKEEGKYKGRKTIEYPRQWDKYYKMWKSNSIKAVDAMKILNLKKTTFYKLVKQFETIKQ</sequence>
<protein>
    <submittedName>
        <fullName evidence="8">Recombinase family protein</fullName>
    </submittedName>
</protein>
<evidence type="ECO:0000256" key="3">
    <source>
        <dbReference type="ARBA" id="ARBA00023125"/>
    </source>
</evidence>
<dbReference type="PANTHER" id="PTHR30461">
    <property type="entry name" value="DNA-INVERTASE FROM LAMBDOID PROPHAGE"/>
    <property type="match status" value="1"/>
</dbReference>
<dbReference type="SUPFAM" id="SSF53041">
    <property type="entry name" value="Resolvase-like"/>
    <property type="match status" value="1"/>
</dbReference>
<dbReference type="CDD" id="cd03768">
    <property type="entry name" value="SR_ResInv"/>
    <property type="match status" value="1"/>
</dbReference>
<dbReference type="InterPro" id="IPR050639">
    <property type="entry name" value="SSR_resolvase"/>
</dbReference>
<dbReference type="GO" id="GO:0000150">
    <property type="term" value="F:DNA strand exchange activity"/>
    <property type="evidence" value="ECO:0007669"/>
    <property type="project" value="InterPro"/>
</dbReference>
<dbReference type="InterPro" id="IPR036162">
    <property type="entry name" value="Resolvase-like_N_sf"/>
</dbReference>
<keyword evidence="9" id="KW-1185">Reference proteome</keyword>
<evidence type="ECO:0000256" key="1">
    <source>
        <dbReference type="ARBA" id="ARBA00009913"/>
    </source>
</evidence>
<comment type="caution">
    <text evidence="8">The sequence shown here is derived from an EMBL/GenBank/DDBJ whole genome shotgun (WGS) entry which is preliminary data.</text>
</comment>
<dbReference type="AlphaFoldDB" id="A0A934M3I2"/>
<feature type="domain" description="Resolvase/invertase-type recombinase catalytic" evidence="7">
    <location>
        <begin position="2"/>
        <end position="138"/>
    </location>
</feature>
<dbReference type="GO" id="GO:0003677">
    <property type="term" value="F:DNA binding"/>
    <property type="evidence" value="ECO:0007669"/>
    <property type="project" value="UniProtKB-KW"/>
</dbReference>
<evidence type="ECO:0000259" key="7">
    <source>
        <dbReference type="PROSITE" id="PS51736"/>
    </source>
</evidence>
<gene>
    <name evidence="8" type="ORF">I6U51_23330</name>
</gene>
<evidence type="ECO:0000313" key="8">
    <source>
        <dbReference type="EMBL" id="MBI6875609.1"/>
    </source>
</evidence>
<feature type="active site" description="O-(5'-phospho-DNA)-serine intermediate" evidence="5 6">
    <location>
        <position position="10"/>
    </location>
</feature>
<dbReference type="Gene3D" id="3.40.50.1390">
    <property type="entry name" value="Resolvase, N-terminal catalytic domain"/>
    <property type="match status" value="1"/>
</dbReference>
<dbReference type="InterPro" id="IPR006119">
    <property type="entry name" value="Resolv_N"/>
</dbReference>
<keyword evidence="4" id="KW-0233">DNA recombination</keyword>
<organism evidence="8 9">
    <name type="scientific">Clostridium aciditolerans</name>
    <dbReference type="NCBI Taxonomy" id="339861"/>
    <lineage>
        <taxon>Bacteria</taxon>
        <taxon>Bacillati</taxon>
        <taxon>Bacillota</taxon>
        <taxon>Clostridia</taxon>
        <taxon>Eubacteriales</taxon>
        <taxon>Clostridiaceae</taxon>
        <taxon>Clostridium</taxon>
    </lineage>
</organism>
<accession>A0A934M3I2</accession>
<name>A0A934M3I2_9CLOT</name>
<dbReference type="RefSeq" id="WP_211144953.1">
    <property type="nucleotide sequence ID" value="NZ_JAEEGB010000048.1"/>
</dbReference>
<evidence type="ECO:0000256" key="2">
    <source>
        <dbReference type="ARBA" id="ARBA00022908"/>
    </source>
</evidence>
<dbReference type="GO" id="GO:0015074">
    <property type="term" value="P:DNA integration"/>
    <property type="evidence" value="ECO:0007669"/>
    <property type="project" value="UniProtKB-KW"/>
</dbReference>
<dbReference type="Proteomes" id="UP000622687">
    <property type="component" value="Unassembled WGS sequence"/>
</dbReference>
<evidence type="ECO:0000256" key="6">
    <source>
        <dbReference type="PROSITE-ProRule" id="PRU10137"/>
    </source>
</evidence>
<dbReference type="PROSITE" id="PS51736">
    <property type="entry name" value="RECOMBINASES_3"/>
    <property type="match status" value="1"/>
</dbReference>